<dbReference type="InterPro" id="IPR016181">
    <property type="entry name" value="Acyl_CoA_acyltransferase"/>
</dbReference>
<comment type="caution">
    <text evidence="2">The sequence shown here is derived from an EMBL/GenBank/DDBJ whole genome shotgun (WGS) entry which is preliminary data.</text>
</comment>
<sequence>MHDRSFEPEFLEVHRNGYLISSDPQKIDLEYVLTFLTTEAYWSRGMDPALIIEALKNSLVLGLFDASDKQVGFARIITDYALFAYLRDVFVDDAHRGRGLGLWITETALAHPRLQTVPSWMLATEDAHGVYEKAGFHALKHPEWYMQRLGAAPDKDARN</sequence>
<keyword evidence="3" id="KW-1185">Reference proteome</keyword>
<accession>A0ABU0C6N8</accession>
<dbReference type="PANTHER" id="PTHR43233">
    <property type="entry name" value="FAMILY N-ACETYLTRANSFERASE, PUTATIVE (AFU_ORTHOLOGUE AFUA_6G03350)-RELATED"/>
    <property type="match status" value="1"/>
</dbReference>
<evidence type="ECO:0000259" key="1">
    <source>
        <dbReference type="PROSITE" id="PS51186"/>
    </source>
</evidence>
<dbReference type="EMBL" id="JAUSUK010000001">
    <property type="protein sequence ID" value="MDQ0325853.1"/>
    <property type="molecule type" value="Genomic_DNA"/>
</dbReference>
<dbReference type="InterPro" id="IPR000182">
    <property type="entry name" value="GNAT_dom"/>
</dbReference>
<protein>
    <submittedName>
        <fullName evidence="2">GNAT superfamily N-acetyltransferase</fullName>
    </submittedName>
</protein>
<proteinExistence type="predicted"/>
<evidence type="ECO:0000313" key="3">
    <source>
        <dbReference type="Proteomes" id="UP001230253"/>
    </source>
</evidence>
<feature type="domain" description="N-acetyltransferase" evidence="1">
    <location>
        <begin position="18"/>
        <end position="151"/>
    </location>
</feature>
<dbReference type="Proteomes" id="UP001230253">
    <property type="component" value="Unassembled WGS sequence"/>
</dbReference>
<dbReference type="PANTHER" id="PTHR43233:SF1">
    <property type="entry name" value="FAMILY N-ACETYLTRANSFERASE, PUTATIVE (AFU_ORTHOLOGUE AFUA_6G03350)-RELATED"/>
    <property type="match status" value="1"/>
</dbReference>
<dbReference type="Gene3D" id="3.40.630.30">
    <property type="match status" value="1"/>
</dbReference>
<dbReference type="InterPro" id="IPR053144">
    <property type="entry name" value="Acetyltransferase_Butenolide"/>
</dbReference>
<gene>
    <name evidence="2" type="ORF">J2R99_001702</name>
</gene>
<dbReference type="CDD" id="cd04301">
    <property type="entry name" value="NAT_SF"/>
    <property type="match status" value="1"/>
</dbReference>
<evidence type="ECO:0000313" key="2">
    <source>
        <dbReference type="EMBL" id="MDQ0325853.1"/>
    </source>
</evidence>
<dbReference type="RefSeq" id="WP_307154009.1">
    <property type="nucleotide sequence ID" value="NZ_JAUSUK010000001.1"/>
</dbReference>
<dbReference type="SUPFAM" id="SSF55729">
    <property type="entry name" value="Acyl-CoA N-acyltransferases (Nat)"/>
    <property type="match status" value="1"/>
</dbReference>
<organism evidence="2 3">
    <name type="scientific">Rhodopseudomonas julia</name>
    <dbReference type="NCBI Taxonomy" id="200617"/>
    <lineage>
        <taxon>Bacteria</taxon>
        <taxon>Pseudomonadati</taxon>
        <taxon>Pseudomonadota</taxon>
        <taxon>Alphaproteobacteria</taxon>
        <taxon>Hyphomicrobiales</taxon>
        <taxon>Nitrobacteraceae</taxon>
        <taxon>Rhodopseudomonas</taxon>
    </lineage>
</organism>
<dbReference type="PROSITE" id="PS51186">
    <property type="entry name" value="GNAT"/>
    <property type="match status" value="1"/>
</dbReference>
<name>A0ABU0C6N8_9BRAD</name>
<dbReference type="Pfam" id="PF13508">
    <property type="entry name" value="Acetyltransf_7"/>
    <property type="match status" value="1"/>
</dbReference>
<reference evidence="2 3" key="1">
    <citation type="submission" date="2023-07" db="EMBL/GenBank/DDBJ databases">
        <title>Genomic Encyclopedia of Type Strains, Phase IV (KMG-IV): sequencing the most valuable type-strain genomes for metagenomic binning, comparative biology and taxonomic classification.</title>
        <authorList>
            <person name="Goeker M."/>
        </authorList>
    </citation>
    <scope>NUCLEOTIDE SEQUENCE [LARGE SCALE GENOMIC DNA]</scope>
    <source>
        <strain evidence="2 3">DSM 11549</strain>
    </source>
</reference>